<dbReference type="GO" id="GO:0008270">
    <property type="term" value="F:zinc ion binding"/>
    <property type="evidence" value="ECO:0007669"/>
    <property type="project" value="TreeGrafter"/>
</dbReference>
<dbReference type="AlphaFoldDB" id="A0A392QDR8"/>
<dbReference type="GO" id="GO:0090110">
    <property type="term" value="P:COPII-coated vesicle cargo loading"/>
    <property type="evidence" value="ECO:0007669"/>
    <property type="project" value="TreeGrafter"/>
</dbReference>
<dbReference type="GO" id="GO:0000149">
    <property type="term" value="F:SNARE binding"/>
    <property type="evidence" value="ECO:0007669"/>
    <property type="project" value="TreeGrafter"/>
</dbReference>
<accession>A0A392QDR8</accession>
<reference evidence="2 3" key="1">
    <citation type="journal article" date="2018" name="Front. Plant Sci.">
        <title>Red Clover (Trifolium pratense) and Zigzag Clover (T. medium) - A Picture of Genomic Similarities and Differences.</title>
        <authorList>
            <person name="Dluhosova J."/>
            <person name="Istvanek J."/>
            <person name="Nedelnik J."/>
            <person name="Repkova J."/>
        </authorList>
    </citation>
    <scope>NUCLEOTIDE SEQUENCE [LARGE SCALE GENOMIC DNA]</scope>
    <source>
        <strain evidence="3">cv. 10/8</strain>
        <tissue evidence="2">Leaf</tissue>
    </source>
</reference>
<evidence type="ECO:0000313" key="2">
    <source>
        <dbReference type="EMBL" id="MCI22298.1"/>
    </source>
</evidence>
<evidence type="ECO:0000313" key="3">
    <source>
        <dbReference type="Proteomes" id="UP000265520"/>
    </source>
</evidence>
<comment type="caution">
    <text evidence="2">The sequence shown here is derived from an EMBL/GenBank/DDBJ whole genome shotgun (WGS) entry which is preliminary data.</text>
</comment>
<feature type="region of interest" description="Disordered" evidence="1">
    <location>
        <begin position="83"/>
        <end position="102"/>
    </location>
</feature>
<dbReference type="InterPro" id="IPR050550">
    <property type="entry name" value="SEC23_SEC24_subfamily"/>
</dbReference>
<sequence length="167" mass="17798">MQPGAEMQPPPLHSSIHANQGNYGPAPPAAASPFLPHQGGYPSSLPVATPIGVQPTQQPGYVPPTGAIQGLTEDFSSLTMQTRPGTMDPLFDAKELPRPLEGDVEPKNLAEMYPTNCKPRYMRFTTSAIPSSQSLASRWQLPLGAVVCPLAESPDGVSASFYLLDEQ</sequence>
<dbReference type="SUPFAM" id="SSF81995">
    <property type="entry name" value="beta-sandwich domain of Sec23/24"/>
    <property type="match status" value="1"/>
</dbReference>
<keyword evidence="3" id="KW-1185">Reference proteome</keyword>
<protein>
    <submittedName>
        <fullName evidence="2">Protein transport protein SEC24-like</fullName>
    </submittedName>
</protein>
<proteinExistence type="predicted"/>
<dbReference type="PANTHER" id="PTHR13803:SF39">
    <property type="entry name" value="SECRETORY 24AB, ISOFORM A"/>
    <property type="match status" value="1"/>
</dbReference>
<dbReference type="PANTHER" id="PTHR13803">
    <property type="entry name" value="SEC24-RELATED PROTEIN"/>
    <property type="match status" value="1"/>
</dbReference>
<name>A0A392QDR8_9FABA</name>
<organism evidence="2 3">
    <name type="scientific">Trifolium medium</name>
    <dbReference type="NCBI Taxonomy" id="97028"/>
    <lineage>
        <taxon>Eukaryota</taxon>
        <taxon>Viridiplantae</taxon>
        <taxon>Streptophyta</taxon>
        <taxon>Embryophyta</taxon>
        <taxon>Tracheophyta</taxon>
        <taxon>Spermatophyta</taxon>
        <taxon>Magnoliopsida</taxon>
        <taxon>eudicotyledons</taxon>
        <taxon>Gunneridae</taxon>
        <taxon>Pentapetalae</taxon>
        <taxon>rosids</taxon>
        <taxon>fabids</taxon>
        <taxon>Fabales</taxon>
        <taxon>Fabaceae</taxon>
        <taxon>Papilionoideae</taxon>
        <taxon>50 kb inversion clade</taxon>
        <taxon>NPAAA clade</taxon>
        <taxon>Hologalegina</taxon>
        <taxon>IRL clade</taxon>
        <taxon>Trifolieae</taxon>
        <taxon>Trifolium</taxon>
    </lineage>
</organism>
<dbReference type="Gene3D" id="2.60.40.1670">
    <property type="entry name" value="beta-sandwich domain of Sec23/24"/>
    <property type="match status" value="1"/>
</dbReference>
<dbReference type="GO" id="GO:0070971">
    <property type="term" value="C:endoplasmic reticulum exit site"/>
    <property type="evidence" value="ECO:0007669"/>
    <property type="project" value="TreeGrafter"/>
</dbReference>
<dbReference type="GO" id="GO:0030127">
    <property type="term" value="C:COPII vesicle coat"/>
    <property type="evidence" value="ECO:0007669"/>
    <property type="project" value="TreeGrafter"/>
</dbReference>
<feature type="compositionally biased region" description="Basic and acidic residues" evidence="1">
    <location>
        <begin position="91"/>
        <end position="102"/>
    </location>
</feature>
<dbReference type="EMBL" id="LXQA010129747">
    <property type="protein sequence ID" value="MCI22298.1"/>
    <property type="molecule type" value="Genomic_DNA"/>
</dbReference>
<dbReference type="Proteomes" id="UP000265520">
    <property type="component" value="Unassembled WGS sequence"/>
</dbReference>
<evidence type="ECO:0000256" key="1">
    <source>
        <dbReference type="SAM" id="MobiDB-lite"/>
    </source>
</evidence>
<feature type="region of interest" description="Disordered" evidence="1">
    <location>
        <begin position="1"/>
        <end position="66"/>
    </location>
</feature>